<evidence type="ECO:0000313" key="1">
    <source>
        <dbReference type="EMBL" id="CAD9683766.1"/>
    </source>
</evidence>
<organism evidence="1">
    <name type="scientific">Mucochytrium quahogii</name>
    <dbReference type="NCBI Taxonomy" id="96639"/>
    <lineage>
        <taxon>Eukaryota</taxon>
        <taxon>Sar</taxon>
        <taxon>Stramenopiles</taxon>
        <taxon>Bigyra</taxon>
        <taxon>Labyrinthulomycetes</taxon>
        <taxon>Thraustochytrida</taxon>
        <taxon>Thraustochytriidae</taxon>
        <taxon>Mucochytrium</taxon>
    </lineage>
</organism>
<accession>A0A7S2RXS8</accession>
<name>A0A7S2RXS8_9STRA</name>
<reference evidence="1" key="1">
    <citation type="submission" date="2021-01" db="EMBL/GenBank/DDBJ databases">
        <authorList>
            <person name="Corre E."/>
            <person name="Pelletier E."/>
            <person name="Niang G."/>
            <person name="Scheremetjew M."/>
            <person name="Finn R."/>
            <person name="Kale V."/>
            <person name="Holt S."/>
            <person name="Cochrane G."/>
            <person name="Meng A."/>
            <person name="Brown T."/>
            <person name="Cohen L."/>
        </authorList>
    </citation>
    <scope>NUCLEOTIDE SEQUENCE</scope>
    <source>
        <strain evidence="1">NY070348D</strain>
    </source>
</reference>
<sequence>MCRARVNRSRVIMQEQGKEETLASFKAFSKSISKKLEQRVEQRTVETAFDSFSHVFSTETSSEGVKELRKQLSILETKLQQSAETIREMKLSDEQLMKVNSELYEKVEALSTENKKLFSLARYLRHFERENMEMRFAMGDLFKPKKVQG</sequence>
<dbReference type="AlphaFoldDB" id="A0A7S2RXS8"/>
<proteinExistence type="predicted"/>
<gene>
    <name evidence="1" type="ORF">QSP1433_LOCUS8190</name>
</gene>
<protein>
    <submittedName>
        <fullName evidence="1">Uncharacterized protein</fullName>
    </submittedName>
</protein>
<dbReference type="EMBL" id="HBHK01013046">
    <property type="protein sequence ID" value="CAD9683766.1"/>
    <property type="molecule type" value="Transcribed_RNA"/>
</dbReference>